<evidence type="ECO:0000256" key="5">
    <source>
        <dbReference type="ARBA" id="ARBA00022679"/>
    </source>
</evidence>
<dbReference type="SUPFAM" id="SSF52172">
    <property type="entry name" value="CheY-like"/>
    <property type="match status" value="1"/>
</dbReference>
<evidence type="ECO:0000313" key="16">
    <source>
        <dbReference type="Proteomes" id="UP000199433"/>
    </source>
</evidence>
<dbReference type="SUPFAM" id="SSF47384">
    <property type="entry name" value="Homodimeric domain of signal transducing histidine kinase"/>
    <property type="match status" value="1"/>
</dbReference>
<keyword evidence="11" id="KW-0812">Transmembrane</keyword>
<evidence type="ECO:0000256" key="2">
    <source>
        <dbReference type="ARBA" id="ARBA00004370"/>
    </source>
</evidence>
<keyword evidence="6" id="KW-0418">Kinase</keyword>
<feature type="coiled-coil region" evidence="10">
    <location>
        <begin position="245"/>
        <end position="300"/>
    </location>
</feature>
<dbReference type="PROSITE" id="PS50113">
    <property type="entry name" value="PAC"/>
    <property type="match status" value="1"/>
</dbReference>
<evidence type="ECO:0000256" key="8">
    <source>
        <dbReference type="ARBA" id="ARBA00023136"/>
    </source>
</evidence>
<sequence length="1076" mass="122576">MADNREKQLKIKQKIYRQAGILALILYLMTTVGILLMNRAQNRIDNQYAESTEKYNVIEELEENLNKVFFRARGYYAFQEEQELNLLNQNIDELSESIDRFQSLPLTAEEEALGEGLAEFYDIYTQSILPEAIGFVENDDYASLRELAGSGANAQVNEFLAFTETYLQESQDERDALYEQAIDLTYQFITGFVILGLISLLTVVYITRKLLNDITHPINDFIYATSGFRQNREWSMKSQYRFKELHMLADSFNELALEVQEKEEELTSQNEELLAQQDELEFSQQKMQEYVVEIEAINKALNDSALLCITDENGMIVSVNDLFCKISQYDEDELIGNTTRILKTDQQNKGFFKNLWQTITKGKIWTGKMKNEKKDGSYYWINATIVPFLDSKGIPYRYILIGIDISDNIENELKLEHMLTEMQESNEQIERYSQLNEELTATVDRQEFLDQVLAYIRGAVTFDKGLLISLKEKDYQSVNMTPDLIDRFMAEDGHGEMAERLKSEQLFIIKRQASSSEKGVADTDFNCWDLYISVSGGTDDLDLVLAVTRKGEPFEDEELKELSVLTSQLNVAWSRITMYEAVLKERSLNESIVQNVREGLQLVSSEGELLQANDTLIRLTGAEGLLDKESVNESDWISLFTSRSNEPEELKAFYHQSMAPEQKRLSSIRCQIEDGQERQIQIYASPVMTAGEKTGTIFMYRDITKEFEIDRMKSELVSTVSHELRTPLSSVLGFTEMLMMKELKPEKQKRYLETIYKEAKRLTNLINDFLDIQRIESGKQDYEKTEVNMSELIMQVIESFRHKTSHSIYLQDAAYITAIQADPDRMVQVLTNLISNAVKFSPDGGKIAIKLENRRNELSISITDSGIGIPSSELPHMFTKFKRIDNSASKKIGGTGLGLAISKGIIEAHHGTIKLDSVENEGTTVYISLPLSPEYSTLDMGAHMDQHTEIKGTVLIVEDDISFASMLSETLKANGFRVIHYLSSQNIVSIASQQPLIGIVMDLILEDGVSGWHLISEIRENDKTKDLPIIVSSAVDKTAEIAGTFNLTDYLVKPYSLNDLSVIVLDLWEKQTGHTD</sequence>
<dbReference type="PANTHER" id="PTHR43047:SF72">
    <property type="entry name" value="OSMOSENSING HISTIDINE PROTEIN KINASE SLN1"/>
    <property type="match status" value="1"/>
</dbReference>
<dbReference type="InterPro" id="IPR035965">
    <property type="entry name" value="PAS-like_dom_sf"/>
</dbReference>
<keyword evidence="8 11" id="KW-0472">Membrane</keyword>
<dbReference type="Gene3D" id="3.30.565.10">
    <property type="entry name" value="Histidine kinase-like ATPase, C-terminal domain"/>
    <property type="match status" value="1"/>
</dbReference>
<dbReference type="Pfam" id="PF00512">
    <property type="entry name" value="HisKA"/>
    <property type="match status" value="1"/>
</dbReference>
<evidence type="ECO:0000313" key="15">
    <source>
        <dbReference type="EMBL" id="SDK04118.1"/>
    </source>
</evidence>
<dbReference type="InterPro" id="IPR011006">
    <property type="entry name" value="CheY-like_superfamily"/>
</dbReference>
<dbReference type="Pfam" id="PF12729">
    <property type="entry name" value="4HB_MCP_1"/>
    <property type="match status" value="1"/>
</dbReference>
<dbReference type="InterPro" id="IPR003594">
    <property type="entry name" value="HATPase_dom"/>
</dbReference>
<dbReference type="CDD" id="cd00130">
    <property type="entry name" value="PAS"/>
    <property type="match status" value="1"/>
</dbReference>
<keyword evidence="4 9" id="KW-0597">Phosphoprotein</keyword>
<evidence type="ECO:0000259" key="12">
    <source>
        <dbReference type="PROSITE" id="PS50109"/>
    </source>
</evidence>
<keyword evidence="5" id="KW-0808">Transferase</keyword>
<comment type="subcellular location">
    <subcellularLocation>
        <location evidence="2">Membrane</location>
    </subcellularLocation>
</comment>
<feature type="transmembrane region" description="Helical" evidence="11">
    <location>
        <begin position="15"/>
        <end position="37"/>
    </location>
</feature>
<dbReference type="Proteomes" id="UP000199433">
    <property type="component" value="Unassembled WGS sequence"/>
</dbReference>
<protein>
    <recommendedName>
        <fullName evidence="3">histidine kinase</fullName>
        <ecNumber evidence="3">2.7.13.3</ecNumber>
    </recommendedName>
</protein>
<dbReference type="SMART" id="SM00448">
    <property type="entry name" value="REC"/>
    <property type="match status" value="1"/>
</dbReference>
<keyword evidence="10" id="KW-0175">Coiled coil</keyword>
<dbReference type="PROSITE" id="PS50109">
    <property type="entry name" value="HIS_KIN"/>
    <property type="match status" value="1"/>
</dbReference>
<dbReference type="InterPro" id="IPR024478">
    <property type="entry name" value="HlyB_4HB_MCP"/>
</dbReference>
<feature type="coiled-coil region" evidence="10">
    <location>
        <begin position="77"/>
        <end position="104"/>
    </location>
</feature>
<dbReference type="InterPro" id="IPR005467">
    <property type="entry name" value="His_kinase_dom"/>
</dbReference>
<name>A0A1G8YMV3_9LACT</name>
<dbReference type="NCBIfam" id="TIGR00229">
    <property type="entry name" value="sensory_box"/>
    <property type="match status" value="2"/>
</dbReference>
<accession>A0A1G8YMV3</accession>
<dbReference type="InterPro" id="IPR004358">
    <property type="entry name" value="Sig_transdc_His_kin-like_C"/>
</dbReference>
<proteinExistence type="predicted"/>
<dbReference type="InterPro" id="IPR003661">
    <property type="entry name" value="HisK_dim/P_dom"/>
</dbReference>
<organism evidence="15 16">
    <name type="scientific">Alkalibacterium thalassium</name>
    <dbReference type="NCBI Taxonomy" id="426701"/>
    <lineage>
        <taxon>Bacteria</taxon>
        <taxon>Bacillati</taxon>
        <taxon>Bacillota</taxon>
        <taxon>Bacilli</taxon>
        <taxon>Lactobacillales</taxon>
        <taxon>Carnobacteriaceae</taxon>
        <taxon>Alkalibacterium</taxon>
    </lineage>
</organism>
<feature type="domain" description="Response regulatory" evidence="13">
    <location>
        <begin position="953"/>
        <end position="1068"/>
    </location>
</feature>
<keyword evidence="16" id="KW-1185">Reference proteome</keyword>
<feature type="modified residue" description="4-aspartylphosphate" evidence="9">
    <location>
        <position position="1002"/>
    </location>
</feature>
<dbReference type="InterPro" id="IPR036097">
    <property type="entry name" value="HisK_dim/P_sf"/>
</dbReference>
<evidence type="ECO:0000256" key="10">
    <source>
        <dbReference type="SAM" id="Coils"/>
    </source>
</evidence>
<evidence type="ECO:0000256" key="3">
    <source>
        <dbReference type="ARBA" id="ARBA00012438"/>
    </source>
</evidence>
<dbReference type="OrthoDB" id="9813151at2"/>
<dbReference type="GO" id="GO:0000155">
    <property type="term" value="F:phosphorelay sensor kinase activity"/>
    <property type="evidence" value="ECO:0007669"/>
    <property type="project" value="InterPro"/>
</dbReference>
<dbReference type="InterPro" id="IPR000014">
    <property type="entry name" value="PAS"/>
</dbReference>
<dbReference type="InterPro" id="IPR000700">
    <property type="entry name" value="PAS-assoc_C"/>
</dbReference>
<dbReference type="InterPro" id="IPR001610">
    <property type="entry name" value="PAC"/>
</dbReference>
<evidence type="ECO:0000259" key="14">
    <source>
        <dbReference type="PROSITE" id="PS50113"/>
    </source>
</evidence>
<dbReference type="Pfam" id="PF02518">
    <property type="entry name" value="HATPase_c"/>
    <property type="match status" value="1"/>
</dbReference>
<feature type="coiled-coil region" evidence="10">
    <location>
        <begin position="415"/>
        <end position="442"/>
    </location>
</feature>
<dbReference type="Gene3D" id="1.10.287.130">
    <property type="match status" value="1"/>
</dbReference>
<dbReference type="GO" id="GO:0009927">
    <property type="term" value="F:histidine phosphotransfer kinase activity"/>
    <property type="evidence" value="ECO:0007669"/>
    <property type="project" value="TreeGrafter"/>
</dbReference>
<evidence type="ECO:0000259" key="13">
    <source>
        <dbReference type="PROSITE" id="PS50110"/>
    </source>
</evidence>
<dbReference type="AlphaFoldDB" id="A0A1G8YMV3"/>
<feature type="domain" description="PAC" evidence="14">
    <location>
        <begin position="365"/>
        <end position="417"/>
    </location>
</feature>
<evidence type="ECO:0000256" key="1">
    <source>
        <dbReference type="ARBA" id="ARBA00000085"/>
    </source>
</evidence>
<comment type="catalytic activity">
    <reaction evidence="1">
        <text>ATP + protein L-histidine = ADP + protein N-phospho-L-histidine.</text>
        <dbReference type="EC" id="2.7.13.3"/>
    </reaction>
</comment>
<dbReference type="SMART" id="SM00387">
    <property type="entry name" value="HATPase_c"/>
    <property type="match status" value="1"/>
</dbReference>
<gene>
    <name evidence="15" type="ORF">SAMN04488098_101047</name>
</gene>
<dbReference type="FunFam" id="3.30.565.10:FF:000006">
    <property type="entry name" value="Sensor histidine kinase WalK"/>
    <property type="match status" value="1"/>
</dbReference>
<dbReference type="Pfam" id="PF13426">
    <property type="entry name" value="PAS_9"/>
    <property type="match status" value="2"/>
</dbReference>
<dbReference type="PANTHER" id="PTHR43047">
    <property type="entry name" value="TWO-COMPONENT HISTIDINE PROTEIN KINASE"/>
    <property type="match status" value="1"/>
</dbReference>
<dbReference type="Gene3D" id="3.30.450.20">
    <property type="entry name" value="PAS domain"/>
    <property type="match status" value="2"/>
</dbReference>
<evidence type="ECO:0000256" key="11">
    <source>
        <dbReference type="SAM" id="Phobius"/>
    </source>
</evidence>
<evidence type="ECO:0000256" key="7">
    <source>
        <dbReference type="ARBA" id="ARBA00023012"/>
    </source>
</evidence>
<keyword evidence="11" id="KW-1133">Transmembrane helix</keyword>
<evidence type="ECO:0000256" key="4">
    <source>
        <dbReference type="ARBA" id="ARBA00022553"/>
    </source>
</evidence>
<dbReference type="PRINTS" id="PR00344">
    <property type="entry name" value="BCTRLSENSOR"/>
</dbReference>
<dbReference type="InterPro" id="IPR036890">
    <property type="entry name" value="HATPase_C_sf"/>
</dbReference>
<dbReference type="CDD" id="cd16922">
    <property type="entry name" value="HATPase_EvgS-ArcB-TorS-like"/>
    <property type="match status" value="1"/>
</dbReference>
<dbReference type="EC" id="2.7.13.3" evidence="3"/>
<dbReference type="EMBL" id="FNFK01000010">
    <property type="protein sequence ID" value="SDK04118.1"/>
    <property type="molecule type" value="Genomic_DNA"/>
</dbReference>
<dbReference type="CDD" id="cd00082">
    <property type="entry name" value="HisKA"/>
    <property type="match status" value="1"/>
</dbReference>
<feature type="transmembrane region" description="Helical" evidence="11">
    <location>
        <begin position="184"/>
        <end position="206"/>
    </location>
</feature>
<evidence type="ECO:0000256" key="9">
    <source>
        <dbReference type="PROSITE-ProRule" id="PRU00169"/>
    </source>
</evidence>
<dbReference type="FunFam" id="1.10.287.130:FF:000001">
    <property type="entry name" value="Two-component sensor histidine kinase"/>
    <property type="match status" value="1"/>
</dbReference>
<dbReference type="GO" id="GO:0005886">
    <property type="term" value="C:plasma membrane"/>
    <property type="evidence" value="ECO:0007669"/>
    <property type="project" value="TreeGrafter"/>
</dbReference>
<dbReference type="InterPro" id="IPR001789">
    <property type="entry name" value="Sig_transdc_resp-reg_receiver"/>
</dbReference>
<keyword evidence="7" id="KW-0902">Two-component regulatory system</keyword>
<reference evidence="16" key="1">
    <citation type="submission" date="2016-10" db="EMBL/GenBank/DDBJ databases">
        <authorList>
            <person name="Varghese N."/>
            <person name="Submissions S."/>
        </authorList>
    </citation>
    <scope>NUCLEOTIDE SEQUENCE [LARGE SCALE GENOMIC DNA]</scope>
    <source>
        <strain evidence="16">DSM 19181</strain>
    </source>
</reference>
<dbReference type="STRING" id="426701.SAMN04488098_101047"/>
<dbReference type="SMART" id="SM00388">
    <property type="entry name" value="HisKA"/>
    <property type="match status" value="1"/>
</dbReference>
<dbReference type="SUPFAM" id="SSF55874">
    <property type="entry name" value="ATPase domain of HSP90 chaperone/DNA topoisomerase II/histidine kinase"/>
    <property type="match status" value="1"/>
</dbReference>
<feature type="domain" description="Histidine kinase" evidence="12">
    <location>
        <begin position="719"/>
        <end position="933"/>
    </location>
</feature>
<dbReference type="PROSITE" id="PS50110">
    <property type="entry name" value="RESPONSE_REGULATORY"/>
    <property type="match status" value="1"/>
</dbReference>
<dbReference type="Pfam" id="PF00072">
    <property type="entry name" value="Response_reg"/>
    <property type="match status" value="1"/>
</dbReference>
<evidence type="ECO:0000256" key="6">
    <source>
        <dbReference type="ARBA" id="ARBA00022777"/>
    </source>
</evidence>
<dbReference type="RefSeq" id="WP_091265812.1">
    <property type="nucleotide sequence ID" value="NZ_FNFK01000010.1"/>
</dbReference>
<dbReference type="SMART" id="SM00086">
    <property type="entry name" value="PAC"/>
    <property type="match status" value="2"/>
</dbReference>
<dbReference type="SUPFAM" id="SSF55785">
    <property type="entry name" value="PYP-like sensor domain (PAS domain)"/>
    <property type="match status" value="2"/>
</dbReference>
<dbReference type="Gene3D" id="3.40.50.2300">
    <property type="match status" value="1"/>
</dbReference>